<dbReference type="EMBL" id="JAKZFC010000006">
    <property type="protein sequence ID" value="MCH7323159.1"/>
    <property type="molecule type" value="Genomic_DNA"/>
</dbReference>
<feature type="domain" description="Beta-lactamase-related" evidence="3">
    <location>
        <begin position="50"/>
        <end position="365"/>
    </location>
</feature>
<organism evidence="4 5">
    <name type="scientific">Solibacillus palustris</name>
    <dbReference type="NCBI Taxonomy" id="2908203"/>
    <lineage>
        <taxon>Bacteria</taxon>
        <taxon>Bacillati</taxon>
        <taxon>Bacillota</taxon>
        <taxon>Bacilli</taxon>
        <taxon>Bacillales</taxon>
        <taxon>Caryophanaceae</taxon>
        <taxon>Solibacillus</taxon>
    </lineage>
</organism>
<feature type="transmembrane region" description="Helical" evidence="1">
    <location>
        <begin position="527"/>
        <end position="548"/>
    </location>
</feature>
<comment type="caution">
    <text evidence="4">The sequence shown here is derived from an EMBL/GenBank/DDBJ whole genome shotgun (WGS) entry which is preliminary data.</text>
</comment>
<dbReference type="Gene3D" id="3.40.710.10">
    <property type="entry name" value="DD-peptidase/beta-lactamase superfamily"/>
    <property type="match status" value="1"/>
</dbReference>
<dbReference type="InterPro" id="IPR001466">
    <property type="entry name" value="Beta-lactam-related"/>
</dbReference>
<protein>
    <submittedName>
        <fullName evidence="4">Beta-lactamase family protein</fullName>
    </submittedName>
</protein>
<dbReference type="PANTHER" id="PTHR46825:SF9">
    <property type="entry name" value="BETA-LACTAMASE-RELATED DOMAIN-CONTAINING PROTEIN"/>
    <property type="match status" value="1"/>
</dbReference>
<dbReference type="SUPFAM" id="SSF56601">
    <property type="entry name" value="beta-lactamase/transpeptidase-like"/>
    <property type="match status" value="1"/>
</dbReference>
<feature type="chain" id="PRO_5045915748" evidence="2">
    <location>
        <begin position="22"/>
        <end position="615"/>
    </location>
</feature>
<dbReference type="Pfam" id="PF00144">
    <property type="entry name" value="Beta-lactamase"/>
    <property type="match status" value="1"/>
</dbReference>
<keyword evidence="1" id="KW-1133">Transmembrane helix</keyword>
<dbReference type="InterPro" id="IPR012338">
    <property type="entry name" value="Beta-lactam/transpept-like"/>
</dbReference>
<keyword evidence="2" id="KW-0732">Signal</keyword>
<evidence type="ECO:0000256" key="2">
    <source>
        <dbReference type="SAM" id="SignalP"/>
    </source>
</evidence>
<gene>
    <name evidence="4" type="ORF">LZ480_14880</name>
</gene>
<dbReference type="RefSeq" id="WP_241370331.1">
    <property type="nucleotide sequence ID" value="NZ_JAKZFC010000006.1"/>
</dbReference>
<keyword evidence="1" id="KW-0812">Transmembrane</keyword>
<evidence type="ECO:0000259" key="3">
    <source>
        <dbReference type="Pfam" id="PF00144"/>
    </source>
</evidence>
<proteinExistence type="predicted"/>
<feature type="signal peptide" evidence="2">
    <location>
        <begin position="1"/>
        <end position="21"/>
    </location>
</feature>
<accession>A0ABS9UFN7</accession>
<keyword evidence="1" id="KW-0472">Membrane</keyword>
<evidence type="ECO:0000256" key="1">
    <source>
        <dbReference type="SAM" id="Phobius"/>
    </source>
</evidence>
<evidence type="ECO:0000313" key="5">
    <source>
        <dbReference type="Proteomes" id="UP001316087"/>
    </source>
</evidence>
<dbReference type="InterPro" id="IPR050491">
    <property type="entry name" value="AmpC-like"/>
</dbReference>
<feature type="transmembrane region" description="Helical" evidence="1">
    <location>
        <begin position="560"/>
        <end position="580"/>
    </location>
</feature>
<reference evidence="4 5" key="1">
    <citation type="submission" date="2022-03" db="EMBL/GenBank/DDBJ databases">
        <authorList>
            <person name="Jo J.-H."/>
            <person name="Im W.-T."/>
        </authorList>
    </citation>
    <scope>NUCLEOTIDE SEQUENCE [LARGE SCALE GENOMIC DNA]</scope>
    <source>
        <strain evidence="4 5">MA9</strain>
    </source>
</reference>
<feature type="transmembrane region" description="Helical" evidence="1">
    <location>
        <begin position="592"/>
        <end position="611"/>
    </location>
</feature>
<dbReference type="Proteomes" id="UP001316087">
    <property type="component" value="Unassembled WGS sequence"/>
</dbReference>
<evidence type="ECO:0000313" key="4">
    <source>
        <dbReference type="EMBL" id="MCH7323159.1"/>
    </source>
</evidence>
<sequence length="615" mass="68853">MRKITLMVLVLVLSFVSAASAKEGIMTPSGIPYAELKNRVDEYATNYIGRTTAGANVLIVKDGEIFMNTSYGYADIENQIKVTPDTVFEWGSVTKLLVWTSVMQLVEQGKLDLDEDIRAYLPDDFLTKLQYDTPITMLNLMHHNAGWEEKFTDLFYMSAADVKSLKEMLHITEPYQIHEPGDVVAYSNYGVALAGFIVERIAAQPFYDYVKEHIFSVLEMKDTTIHPTQKDNPDVASNREAVYGYSVNGDNEFSIAKNGRVFIGLYPAGSAMGTIADMAKFMVALMPADGVNSPLFQSNSTLDEMLTTSDFYGDGFPRNAHGFWEGLYTVNVLEHAGNTDSFSSNFTFSKDEQLGVIIMTNQMGEFGLSYGLPTLVYGAYSIADGNQKFPNTQELEGSYSMARQPHKGFTKLYGALISGNIEATDRNKFNAFGMTFEQIAPYLYKSTNEFNLYLHVTLNDGKVAKISMPTSDILPISPSTKTFKMVSTLAVAFSVLYTLVALLIVLIKSIKNRKKEVQFTVMKKWEILLLLSGIVPIMNLIILAYRTLNYASYSTLNIHFLVNYAYIFVVIICLIALFVQWKKTTITRGQKIGYVLSCVSALLLVVLIFGWELYY</sequence>
<name>A0ABS9UFN7_9BACL</name>
<feature type="transmembrane region" description="Helical" evidence="1">
    <location>
        <begin position="485"/>
        <end position="507"/>
    </location>
</feature>
<keyword evidence="5" id="KW-1185">Reference proteome</keyword>
<dbReference type="PANTHER" id="PTHR46825">
    <property type="entry name" value="D-ALANYL-D-ALANINE-CARBOXYPEPTIDASE/ENDOPEPTIDASE AMPH"/>
    <property type="match status" value="1"/>
</dbReference>